<keyword evidence="3" id="KW-1003">Cell membrane</keyword>
<reference evidence="9 10" key="1">
    <citation type="submission" date="2017-05" db="EMBL/GenBank/DDBJ databases">
        <authorList>
            <person name="Song R."/>
            <person name="Chenine A.L."/>
            <person name="Ruprecht R.M."/>
        </authorList>
    </citation>
    <scope>NUCLEOTIDE SEQUENCE [LARGE SCALE GENOMIC DNA]</scope>
    <source>
        <strain evidence="9 10">CECT 8489</strain>
    </source>
</reference>
<evidence type="ECO:0000313" key="10">
    <source>
        <dbReference type="Proteomes" id="UP000201838"/>
    </source>
</evidence>
<evidence type="ECO:0000313" key="9">
    <source>
        <dbReference type="EMBL" id="SMX23827.1"/>
    </source>
</evidence>
<feature type="transmembrane region" description="Helical" evidence="8">
    <location>
        <begin position="159"/>
        <end position="183"/>
    </location>
</feature>
<accession>A0A238IZL4</accession>
<keyword evidence="7 8" id="KW-0472">Membrane</keyword>
<dbReference type="PANTHER" id="PTHR32196:SF21">
    <property type="entry name" value="ABC TRANSPORTER PERMEASE PROTEIN YPHD-RELATED"/>
    <property type="match status" value="1"/>
</dbReference>
<feature type="transmembrane region" description="Helical" evidence="8">
    <location>
        <begin position="243"/>
        <end position="260"/>
    </location>
</feature>
<feature type="transmembrane region" description="Helical" evidence="8">
    <location>
        <begin position="267"/>
        <end position="285"/>
    </location>
</feature>
<keyword evidence="5 8" id="KW-0812">Transmembrane</keyword>
<evidence type="ECO:0000256" key="3">
    <source>
        <dbReference type="ARBA" id="ARBA00022475"/>
    </source>
</evidence>
<dbReference type="CDD" id="cd06579">
    <property type="entry name" value="TM_PBP1_transp_AraH_like"/>
    <property type="match status" value="1"/>
</dbReference>
<dbReference type="Pfam" id="PF02653">
    <property type="entry name" value="BPD_transp_2"/>
    <property type="match status" value="1"/>
</dbReference>
<feature type="transmembrane region" description="Helical" evidence="8">
    <location>
        <begin position="91"/>
        <end position="113"/>
    </location>
</feature>
<comment type="subcellular location">
    <subcellularLocation>
        <location evidence="1">Cell membrane</location>
        <topology evidence="1">Multi-pass membrane protein</topology>
    </subcellularLocation>
</comment>
<dbReference type="EMBL" id="FXXQ01000005">
    <property type="protein sequence ID" value="SMX23827.1"/>
    <property type="molecule type" value="Genomic_DNA"/>
</dbReference>
<feature type="transmembrane region" description="Helical" evidence="8">
    <location>
        <begin position="291"/>
        <end position="310"/>
    </location>
</feature>
<keyword evidence="6 8" id="KW-1133">Transmembrane helix</keyword>
<dbReference type="PANTHER" id="PTHR32196">
    <property type="entry name" value="ABC TRANSPORTER PERMEASE PROTEIN YPHD-RELATED-RELATED"/>
    <property type="match status" value="1"/>
</dbReference>
<feature type="transmembrane region" description="Helical" evidence="8">
    <location>
        <begin position="48"/>
        <end position="71"/>
    </location>
</feature>
<gene>
    <name evidence="9" type="primary">alsC</name>
    <name evidence="9" type="ORF">BOA8489_01940</name>
</gene>
<evidence type="ECO:0000256" key="5">
    <source>
        <dbReference type="ARBA" id="ARBA00022692"/>
    </source>
</evidence>
<evidence type="ECO:0000256" key="2">
    <source>
        <dbReference type="ARBA" id="ARBA00022448"/>
    </source>
</evidence>
<feature type="transmembrane region" description="Helical" evidence="8">
    <location>
        <begin position="14"/>
        <end position="36"/>
    </location>
</feature>
<organism evidence="9 10">
    <name type="scientific">Boseongicola aestuarii</name>
    <dbReference type="NCBI Taxonomy" id="1470561"/>
    <lineage>
        <taxon>Bacteria</taxon>
        <taxon>Pseudomonadati</taxon>
        <taxon>Pseudomonadota</taxon>
        <taxon>Alphaproteobacteria</taxon>
        <taxon>Rhodobacterales</taxon>
        <taxon>Paracoccaceae</taxon>
        <taxon>Boseongicola</taxon>
    </lineage>
</organism>
<evidence type="ECO:0000256" key="8">
    <source>
        <dbReference type="SAM" id="Phobius"/>
    </source>
</evidence>
<dbReference type="GO" id="GO:0022857">
    <property type="term" value="F:transmembrane transporter activity"/>
    <property type="evidence" value="ECO:0007669"/>
    <property type="project" value="InterPro"/>
</dbReference>
<evidence type="ECO:0000256" key="4">
    <source>
        <dbReference type="ARBA" id="ARBA00022519"/>
    </source>
</evidence>
<dbReference type="GO" id="GO:0005886">
    <property type="term" value="C:plasma membrane"/>
    <property type="evidence" value="ECO:0007669"/>
    <property type="project" value="UniProtKB-SubCell"/>
</dbReference>
<evidence type="ECO:0000256" key="6">
    <source>
        <dbReference type="ARBA" id="ARBA00022989"/>
    </source>
</evidence>
<dbReference type="AlphaFoldDB" id="A0A238IZL4"/>
<dbReference type="InterPro" id="IPR001851">
    <property type="entry name" value="ABC_transp_permease"/>
</dbReference>
<feature type="transmembrane region" description="Helical" evidence="8">
    <location>
        <begin position="120"/>
        <end position="139"/>
    </location>
</feature>
<name>A0A238IZL4_9RHOB</name>
<evidence type="ECO:0000256" key="1">
    <source>
        <dbReference type="ARBA" id="ARBA00004651"/>
    </source>
</evidence>
<keyword evidence="2" id="KW-0813">Transport</keyword>
<keyword evidence="10" id="KW-1185">Reference proteome</keyword>
<sequence>MERLKNWVTENPDLSFAILLSVSVYTFFAITEPLFFTHRTGFAIMERFAVLGLVGLALTLCIIAGEIDLSIGSNAALAAVVTVRFTDDWGAINALLFALVISTSIGAIQGYFIAYLRIRAIVLTVGTLMLLRGVALFAAEEKTVMLTDFRIPDFISTKMLGYFSPASLLVIAMFVAVGLFMAFTRYGREIYAIGGARKEALASGVSLQRPMIIVFAISGFCAGLGGVIIGLRSGTAQALGLQYLLLAGTVAAFIGGVSILGGKGGVIGAAIGTLTVNFLNTGLVFNVTPSFMVQLYLGILLLVVIMFQTGSRVFEERQRRGQLLDDVDRRRRILSDKIAGLRRPSG</sequence>
<proteinExistence type="predicted"/>
<keyword evidence="4" id="KW-0997">Cell inner membrane</keyword>
<dbReference type="Proteomes" id="UP000201838">
    <property type="component" value="Unassembled WGS sequence"/>
</dbReference>
<dbReference type="OrthoDB" id="7284468at2"/>
<dbReference type="RefSeq" id="WP_093973794.1">
    <property type="nucleotide sequence ID" value="NZ_FXXQ01000005.1"/>
</dbReference>
<feature type="transmembrane region" description="Helical" evidence="8">
    <location>
        <begin position="211"/>
        <end position="231"/>
    </location>
</feature>
<evidence type="ECO:0000256" key="7">
    <source>
        <dbReference type="ARBA" id="ARBA00023136"/>
    </source>
</evidence>
<protein>
    <submittedName>
        <fullName evidence="9">D-allose transport system permease protein AlsC</fullName>
    </submittedName>
</protein>